<evidence type="ECO:0000313" key="3">
    <source>
        <dbReference type="Proteomes" id="UP000281738"/>
    </source>
</evidence>
<evidence type="ECO:0000313" key="2">
    <source>
        <dbReference type="EMBL" id="ROR91048.1"/>
    </source>
</evidence>
<keyword evidence="3" id="KW-1185">Reference proteome</keyword>
<keyword evidence="1" id="KW-0812">Transmembrane</keyword>
<name>A0A3N2CUG4_9ACTN</name>
<reference evidence="2 3" key="1">
    <citation type="submission" date="2018-11" db="EMBL/GenBank/DDBJ databases">
        <title>Sequencing the genomes of 1000 actinobacteria strains.</title>
        <authorList>
            <person name="Klenk H.-P."/>
        </authorList>
    </citation>
    <scope>NUCLEOTIDE SEQUENCE [LARGE SCALE GENOMIC DNA]</scope>
    <source>
        <strain evidence="2 3">DSM 12652</strain>
    </source>
</reference>
<sequence length="251" mass="26484">MESETDPDAAWWGPYSQAVRRAAPPTVDIDSHAQAELWLQIDAAVLRPKAQRFGWRTVAAGVVAALTLGGVGTAAAAVWSAHTGRQAADAEGIELGGPGERLDPAAPDFATVLETTTADIRFPDQQSRDRALAWETDDLSSDPQPALVSTGAVRLWTSGHALCAWSNTWAAALRRNDDLGASRAAAVILGARTWSSIRDTDPDLSGESEFAWLPRLERAVRTSDPNAARTALVANSSCLPGLAPELGLGPS</sequence>
<dbReference type="Proteomes" id="UP000281738">
    <property type="component" value="Unassembled WGS sequence"/>
</dbReference>
<dbReference type="RefSeq" id="WP_170169761.1">
    <property type="nucleotide sequence ID" value="NZ_RKHO01000001.1"/>
</dbReference>
<dbReference type="EMBL" id="RKHO01000001">
    <property type="protein sequence ID" value="ROR91048.1"/>
    <property type="molecule type" value="Genomic_DNA"/>
</dbReference>
<protein>
    <submittedName>
        <fullName evidence="2">Uncharacterized protein</fullName>
    </submittedName>
</protein>
<accession>A0A3N2CUG4</accession>
<evidence type="ECO:0000256" key="1">
    <source>
        <dbReference type="SAM" id="Phobius"/>
    </source>
</evidence>
<organism evidence="2 3">
    <name type="scientific">Nocardioides aurantiacus</name>
    <dbReference type="NCBI Taxonomy" id="86796"/>
    <lineage>
        <taxon>Bacteria</taxon>
        <taxon>Bacillati</taxon>
        <taxon>Actinomycetota</taxon>
        <taxon>Actinomycetes</taxon>
        <taxon>Propionibacteriales</taxon>
        <taxon>Nocardioidaceae</taxon>
        <taxon>Nocardioides</taxon>
    </lineage>
</organism>
<proteinExistence type="predicted"/>
<keyword evidence="1" id="KW-0472">Membrane</keyword>
<dbReference type="AlphaFoldDB" id="A0A3N2CUG4"/>
<keyword evidence="1" id="KW-1133">Transmembrane helix</keyword>
<comment type="caution">
    <text evidence="2">The sequence shown here is derived from an EMBL/GenBank/DDBJ whole genome shotgun (WGS) entry which is preliminary data.</text>
</comment>
<feature type="transmembrane region" description="Helical" evidence="1">
    <location>
        <begin position="57"/>
        <end position="79"/>
    </location>
</feature>
<gene>
    <name evidence="2" type="ORF">EDD33_1908</name>
</gene>